<dbReference type="InParanoid" id="G3GV94"/>
<protein>
    <submittedName>
        <fullName evidence="1">Retrovirus-related Gag polyprotein</fullName>
    </submittedName>
</protein>
<dbReference type="InterPro" id="IPR050195">
    <property type="entry name" value="Primate_lentivir_Gag_pol-like"/>
</dbReference>
<gene>
    <name evidence="1" type="ORF">I79_001625</name>
</gene>
<dbReference type="Gene3D" id="1.10.1200.30">
    <property type="match status" value="1"/>
</dbReference>
<accession>G3GV94</accession>
<name>G3GV94_CRIGR</name>
<dbReference type="eggNOG" id="KOG0017">
    <property type="taxonomic scope" value="Eukaryota"/>
</dbReference>
<dbReference type="Pfam" id="PF00607">
    <property type="entry name" value="Gag_p24"/>
    <property type="match status" value="1"/>
</dbReference>
<organism evidence="1 2">
    <name type="scientific">Cricetulus griseus</name>
    <name type="common">Chinese hamster</name>
    <name type="synonym">Cricetulus barabensis griseus</name>
    <dbReference type="NCBI Taxonomy" id="10029"/>
    <lineage>
        <taxon>Eukaryota</taxon>
        <taxon>Metazoa</taxon>
        <taxon>Chordata</taxon>
        <taxon>Craniata</taxon>
        <taxon>Vertebrata</taxon>
        <taxon>Euteleostomi</taxon>
        <taxon>Mammalia</taxon>
        <taxon>Eutheria</taxon>
        <taxon>Euarchontoglires</taxon>
        <taxon>Glires</taxon>
        <taxon>Rodentia</taxon>
        <taxon>Myomorpha</taxon>
        <taxon>Muroidea</taxon>
        <taxon>Cricetidae</taxon>
        <taxon>Cricetinae</taxon>
        <taxon>Cricetulus</taxon>
    </lineage>
</organism>
<dbReference type="PANTHER" id="PTHR40389">
    <property type="entry name" value="ENDOGENOUS RETROVIRUS GROUP K MEMBER 24 GAG POLYPROTEIN-RELATED"/>
    <property type="match status" value="1"/>
</dbReference>
<dbReference type="SUPFAM" id="SSF47943">
    <property type="entry name" value="Retrovirus capsid protein, N-terminal core domain"/>
    <property type="match status" value="1"/>
</dbReference>
<dbReference type="InterPro" id="IPR008919">
    <property type="entry name" value="Retrov_capsid_N"/>
</dbReference>
<dbReference type="AlphaFoldDB" id="G3GV94"/>
<dbReference type="Gene3D" id="1.10.375.10">
    <property type="entry name" value="Human Immunodeficiency Virus Type 1 Capsid Protein"/>
    <property type="match status" value="1"/>
</dbReference>
<evidence type="ECO:0000313" key="2">
    <source>
        <dbReference type="Proteomes" id="UP000001075"/>
    </source>
</evidence>
<dbReference type="EMBL" id="JH000038">
    <property type="protein sequence ID" value="EGV94472.1"/>
    <property type="molecule type" value="Genomic_DNA"/>
</dbReference>
<reference evidence="2" key="1">
    <citation type="journal article" date="2011" name="Nat. Biotechnol.">
        <title>The genomic sequence of the Chinese hamster ovary (CHO)-K1 cell line.</title>
        <authorList>
            <person name="Xu X."/>
            <person name="Nagarajan H."/>
            <person name="Lewis N.E."/>
            <person name="Pan S."/>
            <person name="Cai Z."/>
            <person name="Liu X."/>
            <person name="Chen W."/>
            <person name="Xie M."/>
            <person name="Wang W."/>
            <person name="Hammond S."/>
            <person name="Andersen M.R."/>
            <person name="Neff N."/>
            <person name="Passarelli B."/>
            <person name="Koh W."/>
            <person name="Fan H.C."/>
            <person name="Wang J."/>
            <person name="Gui Y."/>
            <person name="Lee K.H."/>
            <person name="Betenbaugh M.J."/>
            <person name="Quake S.R."/>
            <person name="Famili I."/>
            <person name="Palsson B.O."/>
            <person name="Wang J."/>
        </authorList>
    </citation>
    <scope>NUCLEOTIDE SEQUENCE [LARGE SCALE GENOMIC DNA]</scope>
    <source>
        <strain evidence="2">CHO K1 cell line</strain>
    </source>
</reference>
<dbReference type="PaxDb" id="10029-XP_007617942.1"/>
<evidence type="ECO:0000313" key="1">
    <source>
        <dbReference type="EMBL" id="EGV94472.1"/>
    </source>
</evidence>
<sequence length="102" mass="11237">MERAYRTLTFDLLMGQGHFAADQTNYHWGAYPQIANAAIRAWKALSKKGGVDNQLTKIIQGTQEPFSDFVARMTEAAGRIFGDSGFRCGTIGHIMADGPTRL</sequence>
<dbReference type="Proteomes" id="UP000001075">
    <property type="component" value="Unassembled WGS sequence"/>
</dbReference>
<dbReference type="SUPFAM" id="SSF47353">
    <property type="entry name" value="Retrovirus capsid dimerization domain-like"/>
    <property type="match status" value="1"/>
</dbReference>
<dbReference type="PANTHER" id="PTHR40389:SF3">
    <property type="entry name" value="IGE-BINDING PROTEIN"/>
    <property type="match status" value="1"/>
</dbReference>
<dbReference type="GO" id="GO:0016032">
    <property type="term" value="P:viral process"/>
    <property type="evidence" value="ECO:0007669"/>
    <property type="project" value="InterPro"/>
</dbReference>
<dbReference type="InterPro" id="IPR008916">
    <property type="entry name" value="Retrov_capsid_C"/>
</dbReference>
<proteinExistence type="predicted"/>